<accession>A0ABS5WBN2</accession>
<dbReference type="RefSeq" id="WP_214537734.1">
    <property type="nucleotide sequence ID" value="NZ_JAHFVK010000003.1"/>
</dbReference>
<evidence type="ECO:0000313" key="1">
    <source>
        <dbReference type="EMBL" id="MBT2135879.1"/>
    </source>
</evidence>
<name>A0ABS5WBN2_9SPHN</name>
<comment type="caution">
    <text evidence="1">The sequence shown here is derived from an EMBL/GenBank/DDBJ whole genome shotgun (WGS) entry which is preliminary data.</text>
</comment>
<dbReference type="Proteomes" id="UP000811255">
    <property type="component" value="Unassembled WGS sequence"/>
</dbReference>
<keyword evidence="2" id="KW-1185">Reference proteome</keyword>
<sequence length="57" mass="6970">MRWKRSLEHLERRVDRYYRLAAAAKLPDIRERYIELARRYRLLWAETLAIRGVQAVA</sequence>
<proteinExistence type="predicted"/>
<protein>
    <submittedName>
        <fullName evidence="1">Uncharacterized protein</fullName>
    </submittedName>
</protein>
<evidence type="ECO:0000313" key="2">
    <source>
        <dbReference type="Proteomes" id="UP000811255"/>
    </source>
</evidence>
<reference evidence="1 2" key="1">
    <citation type="submission" date="2021-05" db="EMBL/GenBank/DDBJ databases">
        <title>Croceibacterium sp. LX-88 genome sequence.</title>
        <authorList>
            <person name="Luo X."/>
        </authorList>
    </citation>
    <scope>NUCLEOTIDE SEQUENCE [LARGE SCALE GENOMIC DNA]</scope>
    <source>
        <strain evidence="1 2">LX-88</strain>
    </source>
</reference>
<dbReference type="EMBL" id="JAHFVK010000003">
    <property type="protein sequence ID" value="MBT2135879.1"/>
    <property type="molecule type" value="Genomic_DNA"/>
</dbReference>
<gene>
    <name evidence="1" type="ORF">KK137_16200</name>
</gene>
<organism evidence="1 2">
    <name type="scientific">Croceibacterium selenioxidans</name>
    <dbReference type="NCBI Taxonomy" id="2838833"/>
    <lineage>
        <taxon>Bacteria</taxon>
        <taxon>Pseudomonadati</taxon>
        <taxon>Pseudomonadota</taxon>
        <taxon>Alphaproteobacteria</taxon>
        <taxon>Sphingomonadales</taxon>
        <taxon>Erythrobacteraceae</taxon>
        <taxon>Croceibacterium</taxon>
    </lineage>
</organism>